<dbReference type="InterPro" id="IPR012319">
    <property type="entry name" value="FPG_cat"/>
</dbReference>
<feature type="binding site" evidence="15">
    <location>
        <position position="112"/>
    </location>
    <ligand>
        <name>DNA</name>
        <dbReference type="ChEBI" id="CHEBI:16991"/>
    </ligand>
</feature>
<dbReference type="GO" id="GO:0003684">
    <property type="term" value="F:damaged DNA binding"/>
    <property type="evidence" value="ECO:0007669"/>
    <property type="project" value="InterPro"/>
</dbReference>
<dbReference type="InterPro" id="IPR035937">
    <property type="entry name" value="FPG_N"/>
</dbReference>
<comment type="subunit">
    <text evidence="3 15">Monomer.</text>
</comment>
<keyword evidence="8 15" id="KW-0862">Zinc</keyword>
<dbReference type="InterPro" id="IPR020629">
    <property type="entry name" value="FPG_Glyclase"/>
</dbReference>
<evidence type="ECO:0000256" key="8">
    <source>
        <dbReference type="ARBA" id="ARBA00022833"/>
    </source>
</evidence>
<evidence type="ECO:0000313" key="19">
    <source>
        <dbReference type="Proteomes" id="UP000217785"/>
    </source>
</evidence>
<proteinExistence type="inferred from homology"/>
<feature type="active site" description="Schiff-base intermediate with DNA" evidence="15">
    <location>
        <position position="2"/>
    </location>
</feature>
<keyword evidence="7 15" id="KW-0378">Hydrolase</keyword>
<dbReference type="PANTHER" id="PTHR22993:SF9">
    <property type="entry name" value="FORMAMIDOPYRIMIDINE-DNA GLYCOSYLASE"/>
    <property type="match status" value="1"/>
</dbReference>
<dbReference type="RefSeq" id="WP_096181184.1">
    <property type="nucleotide sequence ID" value="NZ_BDUF01000022.1"/>
</dbReference>
<dbReference type="Pfam" id="PF06827">
    <property type="entry name" value="zf-FPG_IleRS"/>
    <property type="match status" value="1"/>
</dbReference>
<reference evidence="19" key="1">
    <citation type="submission" date="2017-07" db="EMBL/GenBank/DDBJ databases">
        <title>Draft genome sequence of Effusibacillus lacus strain skLN1.</title>
        <authorList>
            <person name="Watanabe M."/>
            <person name="Kojima H."/>
            <person name="Fukui M."/>
        </authorList>
    </citation>
    <scope>NUCLEOTIDE SEQUENCE [LARGE SCALE GENOMIC DNA]</scope>
    <source>
        <strain evidence="19">skLN1</strain>
    </source>
</reference>
<dbReference type="InterPro" id="IPR015886">
    <property type="entry name" value="H2TH_FPG"/>
</dbReference>
<dbReference type="Pfam" id="PF06831">
    <property type="entry name" value="H2TH"/>
    <property type="match status" value="1"/>
</dbReference>
<evidence type="ECO:0000259" key="17">
    <source>
        <dbReference type="PROSITE" id="PS51068"/>
    </source>
</evidence>
<dbReference type="FunFam" id="3.20.190.10:FF:000001">
    <property type="entry name" value="Formamidopyrimidine-DNA glycosylase"/>
    <property type="match status" value="1"/>
</dbReference>
<accession>A0A292YK06</accession>
<keyword evidence="13 15" id="KW-0326">Glycosidase</keyword>
<keyword evidence="11 15" id="KW-0456">Lyase</keyword>
<evidence type="ECO:0000256" key="15">
    <source>
        <dbReference type="HAMAP-Rule" id="MF_00103"/>
    </source>
</evidence>
<feature type="active site" description="Proton donor; for beta-elimination activity" evidence="15">
    <location>
        <position position="60"/>
    </location>
</feature>
<keyword evidence="5 15" id="KW-0227">DNA damage</keyword>
<evidence type="ECO:0000256" key="9">
    <source>
        <dbReference type="ARBA" id="ARBA00023125"/>
    </source>
</evidence>
<dbReference type="Gene3D" id="3.20.190.10">
    <property type="entry name" value="MutM-like, N-terminal"/>
    <property type="match status" value="1"/>
</dbReference>
<protein>
    <recommendedName>
        <fullName evidence="15">Formamidopyrimidine-DNA glycosylase</fullName>
        <shortName evidence="15">Fapy-DNA glycosylase</shortName>
        <ecNumber evidence="15">3.2.2.23</ecNumber>
    </recommendedName>
    <alternativeName>
        <fullName evidence="15">DNA-(apurinic or apyrimidinic site) lyase MutM</fullName>
        <shortName evidence="15">AP lyase MutM</shortName>
        <ecNumber evidence="15">4.2.99.18</ecNumber>
    </alternativeName>
</protein>
<evidence type="ECO:0000256" key="12">
    <source>
        <dbReference type="ARBA" id="ARBA00023268"/>
    </source>
</evidence>
<evidence type="ECO:0000256" key="14">
    <source>
        <dbReference type="ARBA" id="ARBA00044632"/>
    </source>
</evidence>
<dbReference type="PROSITE" id="PS51066">
    <property type="entry name" value="ZF_FPG_2"/>
    <property type="match status" value="1"/>
</dbReference>
<feature type="binding site" evidence="15">
    <location>
        <position position="155"/>
    </location>
    <ligand>
        <name>DNA</name>
        <dbReference type="ChEBI" id="CHEBI:16991"/>
    </ligand>
</feature>
<keyword evidence="6 15" id="KW-0863">Zinc-finger</keyword>
<dbReference type="EMBL" id="BDUF01000022">
    <property type="protein sequence ID" value="GAX89496.1"/>
    <property type="molecule type" value="Genomic_DNA"/>
</dbReference>
<keyword evidence="12 15" id="KW-0511">Multifunctional enzyme</keyword>
<dbReference type="FunFam" id="1.10.8.50:FF:000003">
    <property type="entry name" value="Formamidopyrimidine-DNA glycosylase"/>
    <property type="match status" value="1"/>
</dbReference>
<dbReference type="SMART" id="SM01232">
    <property type="entry name" value="H2TH"/>
    <property type="match status" value="1"/>
</dbReference>
<dbReference type="EC" id="4.2.99.18" evidence="15"/>
<evidence type="ECO:0000256" key="5">
    <source>
        <dbReference type="ARBA" id="ARBA00022763"/>
    </source>
</evidence>
<name>A0A292YK06_9BACL</name>
<dbReference type="NCBIfam" id="TIGR00577">
    <property type="entry name" value="fpg"/>
    <property type="match status" value="1"/>
</dbReference>
<keyword evidence="10 15" id="KW-0234">DNA repair</keyword>
<evidence type="ECO:0000256" key="11">
    <source>
        <dbReference type="ARBA" id="ARBA00023239"/>
    </source>
</evidence>
<sequence length="282" mass="31950">MPELPEVETVRRSLEALVVDKTIEDVTVNLPRMIRTPDDVESFRHMLRGQRIERVGRRGKFLLIELGFYTLVSHLRMEGRYGLYRTEEPVEKHTHVIFHFTDGTELRYRDVRQFGTFDLLPNGELSAVPGLRKMGPEPLEPDFTPETLRQGLRKRTGKIKTLLLDQNLVAGIGNIYADEALFEAGIHPECIGRKLTKEECKRLHKAIVDVLTASVELGGSSIKSYVSGRGQPGEFQFRLKVYGKDKSPCPSCGTVIEKIRVGGRGTHFCPHCQPKKQSRKQA</sequence>
<comment type="similarity">
    <text evidence="2 15">Belongs to the FPG family.</text>
</comment>
<feature type="binding site" evidence="15">
    <location>
        <position position="93"/>
    </location>
    <ligand>
        <name>DNA</name>
        <dbReference type="ChEBI" id="CHEBI:16991"/>
    </ligand>
</feature>
<keyword evidence="19" id="KW-1185">Reference proteome</keyword>
<evidence type="ECO:0000256" key="6">
    <source>
        <dbReference type="ARBA" id="ARBA00022771"/>
    </source>
</evidence>
<dbReference type="NCBIfam" id="NF002211">
    <property type="entry name" value="PRK01103.1"/>
    <property type="match status" value="1"/>
</dbReference>
<evidence type="ECO:0000259" key="16">
    <source>
        <dbReference type="PROSITE" id="PS51066"/>
    </source>
</evidence>
<dbReference type="HAMAP" id="MF_00103">
    <property type="entry name" value="Fapy_DNA_glycosyl"/>
    <property type="match status" value="1"/>
</dbReference>
<keyword evidence="4 15" id="KW-0479">Metal-binding</keyword>
<comment type="function">
    <text evidence="15">Involved in base excision repair of DNA damaged by oxidation or by mutagenic agents. Acts as DNA glycosylase that recognizes and removes damaged bases. Has a preference for oxidized purines, such as 7,8-dihydro-8-oxoguanine (8-oxoG). Has AP (apurinic/apyrimidinic) lyase activity and introduces nicks in the DNA strand. Cleaves the DNA backbone by beta-delta elimination to generate a single-strand break at the site of the removed base with both 3'- and 5'-phosphates.</text>
</comment>
<dbReference type="GO" id="GO:0140078">
    <property type="term" value="F:class I DNA-(apurinic or apyrimidinic site) endonuclease activity"/>
    <property type="evidence" value="ECO:0007669"/>
    <property type="project" value="UniProtKB-EC"/>
</dbReference>
<dbReference type="Gene3D" id="1.10.8.50">
    <property type="match status" value="1"/>
</dbReference>
<dbReference type="PROSITE" id="PS51068">
    <property type="entry name" value="FPG_CAT"/>
    <property type="match status" value="1"/>
</dbReference>
<dbReference type="GO" id="GO:0034039">
    <property type="term" value="F:8-oxo-7,8-dihydroguanine DNA N-glycosylase activity"/>
    <property type="evidence" value="ECO:0007669"/>
    <property type="project" value="TreeGrafter"/>
</dbReference>
<comment type="catalytic activity">
    <reaction evidence="14 15">
        <text>2'-deoxyribonucleotide-(2'-deoxyribose 5'-phosphate)-2'-deoxyribonucleotide-DNA = a 3'-end 2'-deoxyribonucleotide-(2,3-dehydro-2,3-deoxyribose 5'-phosphate)-DNA + a 5'-end 5'-phospho-2'-deoxyribonucleoside-DNA + H(+)</text>
        <dbReference type="Rhea" id="RHEA:66592"/>
        <dbReference type="Rhea" id="RHEA-COMP:13180"/>
        <dbReference type="Rhea" id="RHEA-COMP:16897"/>
        <dbReference type="Rhea" id="RHEA-COMP:17067"/>
        <dbReference type="ChEBI" id="CHEBI:15378"/>
        <dbReference type="ChEBI" id="CHEBI:136412"/>
        <dbReference type="ChEBI" id="CHEBI:157695"/>
        <dbReference type="ChEBI" id="CHEBI:167181"/>
        <dbReference type="EC" id="4.2.99.18"/>
    </reaction>
</comment>
<organism evidence="18 19">
    <name type="scientific">Effusibacillus lacus</name>
    <dbReference type="NCBI Taxonomy" id="1348429"/>
    <lineage>
        <taxon>Bacteria</taxon>
        <taxon>Bacillati</taxon>
        <taxon>Bacillota</taxon>
        <taxon>Bacilli</taxon>
        <taxon>Bacillales</taxon>
        <taxon>Alicyclobacillaceae</taxon>
        <taxon>Effusibacillus</taxon>
    </lineage>
</organism>
<keyword evidence="9 15" id="KW-0238">DNA-binding</keyword>
<dbReference type="EC" id="3.2.2.23" evidence="15"/>
<gene>
    <name evidence="15" type="primary">mutM</name>
    <name evidence="15" type="synonym">fpg</name>
</gene>
<dbReference type="PANTHER" id="PTHR22993">
    <property type="entry name" value="FORMAMIDOPYRIMIDINE-DNA GLYCOSYLASE"/>
    <property type="match status" value="1"/>
</dbReference>
<evidence type="ECO:0000313" key="18">
    <source>
        <dbReference type="EMBL" id="GAX89496.1"/>
    </source>
</evidence>
<evidence type="ECO:0000256" key="13">
    <source>
        <dbReference type="ARBA" id="ARBA00023295"/>
    </source>
</evidence>
<evidence type="ECO:0000256" key="10">
    <source>
        <dbReference type="ARBA" id="ARBA00023204"/>
    </source>
</evidence>
<dbReference type="AlphaFoldDB" id="A0A292YK06"/>
<comment type="catalytic activity">
    <reaction evidence="1 15">
        <text>Hydrolysis of DNA containing ring-opened 7-methylguanine residues, releasing 2,6-diamino-4-hydroxy-5-(N-methyl)formamidopyrimidine.</text>
        <dbReference type="EC" id="3.2.2.23"/>
    </reaction>
</comment>
<evidence type="ECO:0000256" key="2">
    <source>
        <dbReference type="ARBA" id="ARBA00009409"/>
    </source>
</evidence>
<dbReference type="PROSITE" id="PS01242">
    <property type="entry name" value="ZF_FPG_1"/>
    <property type="match status" value="1"/>
</dbReference>
<evidence type="ECO:0000256" key="7">
    <source>
        <dbReference type="ARBA" id="ARBA00022801"/>
    </source>
</evidence>
<comment type="caution">
    <text evidence="18">The sequence shown here is derived from an EMBL/GenBank/DDBJ whole genome shotgun (WGS) entry which is preliminary data.</text>
</comment>
<evidence type="ECO:0000256" key="1">
    <source>
        <dbReference type="ARBA" id="ARBA00001668"/>
    </source>
</evidence>
<feature type="active site" description="Proton donor" evidence="15">
    <location>
        <position position="3"/>
    </location>
</feature>
<dbReference type="GO" id="GO:0003690">
    <property type="term" value="F:double-stranded DNA binding"/>
    <property type="evidence" value="ECO:0007669"/>
    <property type="project" value="UniProtKB-ARBA"/>
</dbReference>
<evidence type="ECO:0000256" key="3">
    <source>
        <dbReference type="ARBA" id="ARBA00011245"/>
    </source>
</evidence>
<dbReference type="SUPFAM" id="SSF57716">
    <property type="entry name" value="Glucocorticoid receptor-like (DNA-binding domain)"/>
    <property type="match status" value="1"/>
</dbReference>
<evidence type="ECO:0000256" key="4">
    <source>
        <dbReference type="ARBA" id="ARBA00022723"/>
    </source>
</evidence>
<feature type="active site" description="Proton donor; for delta-elimination activity" evidence="15">
    <location>
        <position position="264"/>
    </location>
</feature>
<feature type="domain" description="Formamidopyrimidine-DNA glycosylase catalytic" evidence="17">
    <location>
        <begin position="2"/>
        <end position="115"/>
    </location>
</feature>
<dbReference type="SUPFAM" id="SSF46946">
    <property type="entry name" value="S13-like H2TH domain"/>
    <property type="match status" value="1"/>
</dbReference>
<dbReference type="SMART" id="SM00898">
    <property type="entry name" value="Fapy_DNA_glyco"/>
    <property type="match status" value="1"/>
</dbReference>
<dbReference type="GO" id="GO:0006284">
    <property type="term" value="P:base-excision repair"/>
    <property type="evidence" value="ECO:0007669"/>
    <property type="project" value="InterPro"/>
</dbReference>
<dbReference type="InterPro" id="IPR015887">
    <property type="entry name" value="DNA_glyclase_Znf_dom_DNA_BS"/>
</dbReference>
<feature type="domain" description="FPG-type" evidence="16">
    <location>
        <begin position="240"/>
        <end position="274"/>
    </location>
</feature>
<dbReference type="SUPFAM" id="SSF81624">
    <property type="entry name" value="N-terminal domain of MutM-like DNA repair proteins"/>
    <property type="match status" value="1"/>
</dbReference>
<dbReference type="CDD" id="cd08966">
    <property type="entry name" value="EcFpg-like_N"/>
    <property type="match status" value="1"/>
</dbReference>
<dbReference type="GO" id="GO:0008270">
    <property type="term" value="F:zinc ion binding"/>
    <property type="evidence" value="ECO:0007669"/>
    <property type="project" value="UniProtKB-UniRule"/>
</dbReference>
<dbReference type="InterPro" id="IPR000214">
    <property type="entry name" value="Znf_DNA_glyclase/AP_lyase"/>
</dbReference>
<comment type="cofactor">
    <cofactor evidence="15">
        <name>Zn(2+)</name>
        <dbReference type="ChEBI" id="CHEBI:29105"/>
    </cofactor>
    <text evidence="15">Binds 1 zinc ion per subunit.</text>
</comment>
<dbReference type="Proteomes" id="UP000217785">
    <property type="component" value="Unassembled WGS sequence"/>
</dbReference>
<dbReference type="InterPro" id="IPR010979">
    <property type="entry name" value="Ribosomal_uS13-like_H2TH"/>
</dbReference>
<dbReference type="Pfam" id="PF01149">
    <property type="entry name" value="Fapy_DNA_glyco"/>
    <property type="match status" value="1"/>
</dbReference>
<dbReference type="OrthoDB" id="9800855at2"/>
<dbReference type="InterPro" id="IPR010663">
    <property type="entry name" value="Znf_FPG/IleRS"/>
</dbReference>